<evidence type="ECO:0000256" key="1">
    <source>
        <dbReference type="ARBA" id="ARBA00004141"/>
    </source>
</evidence>
<accession>A0A1L3GDM1</accession>
<feature type="transmembrane region" description="Helical" evidence="6">
    <location>
        <begin position="190"/>
        <end position="207"/>
    </location>
</feature>
<dbReference type="KEGG" id="pace:A6070_11280"/>
<evidence type="ECO:0000256" key="6">
    <source>
        <dbReference type="SAM" id="Phobius"/>
    </source>
</evidence>
<dbReference type="Gene3D" id="1.20.1510.10">
    <property type="entry name" value="Cation efflux protein transmembrane domain"/>
    <property type="match status" value="1"/>
</dbReference>
<dbReference type="OrthoDB" id="9806522at2"/>
<dbReference type="InterPro" id="IPR058533">
    <property type="entry name" value="Cation_efflux_TM"/>
</dbReference>
<dbReference type="Pfam" id="PF02579">
    <property type="entry name" value="Nitro_FeMo-Co"/>
    <property type="match status" value="1"/>
</dbReference>
<keyword evidence="5 6" id="KW-0472">Membrane</keyword>
<dbReference type="InterPro" id="IPR027470">
    <property type="entry name" value="Cation_efflux_CTD"/>
</dbReference>
<feature type="domain" description="Dinitrogenase iron-molybdenum cofactor biosynthesis" evidence="8">
    <location>
        <begin position="315"/>
        <end position="408"/>
    </location>
</feature>
<dbReference type="InterPro" id="IPR036105">
    <property type="entry name" value="DiNase_FeMo-co_biosyn_sf"/>
</dbReference>
<feature type="domain" description="Cation efflux protein cytoplasmic" evidence="9">
    <location>
        <begin position="221"/>
        <end position="296"/>
    </location>
</feature>
<name>A0A1L3GDM1_SYNAC</name>
<proteinExistence type="predicted"/>
<dbReference type="EMBL" id="CP015518">
    <property type="protein sequence ID" value="APG24046.1"/>
    <property type="molecule type" value="Genomic_DNA"/>
</dbReference>
<feature type="transmembrane region" description="Helical" evidence="6">
    <location>
        <begin position="123"/>
        <end position="143"/>
    </location>
</feature>
<gene>
    <name evidence="10" type="ORF">A7E75_02655</name>
</gene>
<evidence type="ECO:0000256" key="4">
    <source>
        <dbReference type="ARBA" id="ARBA00022989"/>
    </source>
</evidence>
<reference evidence="10 11" key="1">
    <citation type="journal article" date="2017" name="Genome Announc.">
        <title>Complete Genome Sequences of Two Acetylene-Fermenting Pelobacter acetylenicus Strains.</title>
        <authorList>
            <person name="Sutton J.M."/>
            <person name="Baesman S.M."/>
            <person name="Fierst J.L."/>
            <person name="Poret-Peterson A.T."/>
            <person name="Oremland R.S."/>
            <person name="Dunlap D.S."/>
            <person name="Akob D.M."/>
        </authorList>
    </citation>
    <scope>NUCLEOTIDE SEQUENCE [LARGE SCALE GENOMIC DNA]</scope>
    <source>
        <strain evidence="10 11">DSM 3247</strain>
    </source>
</reference>
<dbReference type="NCBIfam" id="TIGR01297">
    <property type="entry name" value="CDF"/>
    <property type="match status" value="1"/>
</dbReference>
<dbReference type="SUPFAM" id="SSF160240">
    <property type="entry name" value="Cation efflux protein cytoplasmic domain-like"/>
    <property type="match status" value="1"/>
</dbReference>
<dbReference type="GO" id="GO:0008324">
    <property type="term" value="F:monoatomic cation transmembrane transporter activity"/>
    <property type="evidence" value="ECO:0007669"/>
    <property type="project" value="InterPro"/>
</dbReference>
<dbReference type="InterPro" id="IPR003731">
    <property type="entry name" value="Di-Nase_FeMo-co_biosynth"/>
</dbReference>
<organism evidence="10 11">
    <name type="scientific">Syntrophotalea acetylenica</name>
    <name type="common">Pelobacter acetylenicus</name>
    <dbReference type="NCBI Taxonomy" id="29542"/>
    <lineage>
        <taxon>Bacteria</taxon>
        <taxon>Pseudomonadati</taxon>
        <taxon>Thermodesulfobacteriota</taxon>
        <taxon>Desulfuromonadia</taxon>
        <taxon>Desulfuromonadales</taxon>
        <taxon>Syntrophotaleaceae</taxon>
        <taxon>Syntrophotalea</taxon>
    </lineage>
</organism>
<dbReference type="Pfam" id="PF01545">
    <property type="entry name" value="Cation_efflux"/>
    <property type="match status" value="1"/>
</dbReference>
<feature type="domain" description="Cation efflux protein transmembrane" evidence="7">
    <location>
        <begin position="22"/>
        <end position="215"/>
    </location>
</feature>
<protein>
    <submittedName>
        <fullName evidence="10">Cation transporter</fullName>
    </submittedName>
</protein>
<feature type="transmembrane region" description="Helical" evidence="6">
    <location>
        <begin position="83"/>
        <end position="103"/>
    </location>
</feature>
<keyword evidence="3 6" id="KW-0812">Transmembrane</keyword>
<dbReference type="Pfam" id="PF16916">
    <property type="entry name" value="ZT_dimer"/>
    <property type="match status" value="1"/>
</dbReference>
<evidence type="ECO:0000256" key="5">
    <source>
        <dbReference type="ARBA" id="ARBA00023136"/>
    </source>
</evidence>
<evidence type="ECO:0000259" key="8">
    <source>
        <dbReference type="Pfam" id="PF02579"/>
    </source>
</evidence>
<dbReference type="SUPFAM" id="SSF161111">
    <property type="entry name" value="Cation efflux protein transmembrane domain-like"/>
    <property type="match status" value="1"/>
</dbReference>
<dbReference type="InterPro" id="IPR002524">
    <property type="entry name" value="Cation_efflux"/>
</dbReference>
<dbReference type="Proteomes" id="UP000182264">
    <property type="component" value="Chromosome"/>
</dbReference>
<evidence type="ECO:0000313" key="10">
    <source>
        <dbReference type="EMBL" id="APG24046.1"/>
    </source>
</evidence>
<dbReference type="SUPFAM" id="SSF53146">
    <property type="entry name" value="Nitrogenase accessory factor-like"/>
    <property type="match status" value="1"/>
</dbReference>
<dbReference type="Gene3D" id="3.30.70.1350">
    <property type="entry name" value="Cation efflux protein, cytoplasmic domain"/>
    <property type="match status" value="1"/>
</dbReference>
<evidence type="ECO:0000259" key="9">
    <source>
        <dbReference type="Pfam" id="PF16916"/>
    </source>
</evidence>
<feature type="transmembrane region" description="Helical" evidence="6">
    <location>
        <begin position="52"/>
        <end position="71"/>
    </location>
</feature>
<dbReference type="GO" id="GO:0016020">
    <property type="term" value="C:membrane"/>
    <property type="evidence" value="ECO:0007669"/>
    <property type="project" value="UniProtKB-SubCell"/>
</dbReference>
<dbReference type="InterPro" id="IPR050291">
    <property type="entry name" value="CDF_Transporter"/>
</dbReference>
<evidence type="ECO:0000313" key="11">
    <source>
        <dbReference type="Proteomes" id="UP000182264"/>
    </source>
</evidence>
<dbReference type="InterPro" id="IPR036837">
    <property type="entry name" value="Cation_efflux_CTD_sf"/>
</dbReference>
<sequence length="428" mass="47126">MTEVCVQRAQTARLQRGQRIALLATAATFGLAVGKALVGWHYNSPVLIADAFHSGADLLAIFASFFGLWLAAKEKTERFPYGLYRAETFVTLLAGAVICWAGLELIPEGLDKLGHAAGRGTMPLVPMLASAVSMVVSLAIALAERHVGRAINSQSLQVNAGESFLDIATSSVVLAGLLLDYLGIRYIEGAVILLIAFLIIKLGWSSVRQSFLALLDANLDPRLTHAIEACVNSIYGVKGISEVRIRQAGPFRMVDCVIYTSPTLPLYRAHHLADLAEQAIRKQSEHIESVFVHVEPATDHELTAIVPVKDIKGLESRVHGHFGRAPFFVVLRLHAQGEEIEDFYSNQFLDQKKFIGLKVIKTMLAQKIDLLFTPRIGEISFYMLKDNLVDIYQVAEDQSVSEVIARFREKQLPVLSEPTHSVEESLVE</sequence>
<evidence type="ECO:0000256" key="3">
    <source>
        <dbReference type="ARBA" id="ARBA00022692"/>
    </source>
</evidence>
<evidence type="ECO:0000256" key="2">
    <source>
        <dbReference type="ARBA" id="ARBA00022448"/>
    </source>
</evidence>
<keyword evidence="4 6" id="KW-1133">Transmembrane helix</keyword>
<dbReference type="AlphaFoldDB" id="A0A1L3GDM1"/>
<dbReference type="PANTHER" id="PTHR43840:SF30">
    <property type="entry name" value="TRANSPORT PROTEIN, HYPOTHETICAL"/>
    <property type="match status" value="1"/>
</dbReference>
<keyword evidence="2" id="KW-0813">Transport</keyword>
<dbReference type="InterPro" id="IPR027469">
    <property type="entry name" value="Cation_efflux_TMD_sf"/>
</dbReference>
<feature type="transmembrane region" description="Helical" evidence="6">
    <location>
        <begin position="20"/>
        <end position="40"/>
    </location>
</feature>
<dbReference type="STRING" id="29542.A6070_11280"/>
<evidence type="ECO:0000259" key="7">
    <source>
        <dbReference type="Pfam" id="PF01545"/>
    </source>
</evidence>
<dbReference type="RefSeq" id="WP_072285862.1">
    <property type="nucleotide sequence ID" value="NZ_CP015455.1"/>
</dbReference>
<dbReference type="Gene3D" id="3.30.420.130">
    <property type="entry name" value="Dinitrogenase iron-molybdenum cofactor biosynthesis domain"/>
    <property type="match status" value="1"/>
</dbReference>
<dbReference type="PANTHER" id="PTHR43840">
    <property type="entry name" value="MITOCHONDRIAL METAL TRANSPORTER 1-RELATED"/>
    <property type="match status" value="1"/>
</dbReference>
<comment type="subcellular location">
    <subcellularLocation>
        <location evidence="1">Membrane</location>
        <topology evidence="1">Multi-pass membrane protein</topology>
    </subcellularLocation>
</comment>
<keyword evidence="11" id="KW-1185">Reference proteome</keyword>